<dbReference type="Pfam" id="PF04134">
    <property type="entry name" value="DCC1-like"/>
    <property type="match status" value="1"/>
</dbReference>
<keyword evidence="2" id="KW-1185">Reference proteome</keyword>
<dbReference type="InterPro" id="IPR052927">
    <property type="entry name" value="DCC_oxidoreductase"/>
</dbReference>
<dbReference type="EMBL" id="CP041742">
    <property type="protein sequence ID" value="QDQ74856.1"/>
    <property type="molecule type" value="Genomic_DNA"/>
</dbReference>
<dbReference type="AlphaFoldDB" id="A0A516V8L5"/>
<dbReference type="InterPro" id="IPR007263">
    <property type="entry name" value="DCC1-like"/>
</dbReference>
<sequence length="128" mass="14417">MVVFDGVCVACNRSVDFLLRRDRAKRYSFAAMQSPAGHALMAAHGIDPANPASFLLLEGGRAFRDSEAVLRVLSGLGGAWRCARFALFVPRAWRDAVYRGIARHRYRWFGRREACRVPTREEAGRFLS</sequence>
<dbReference type="OrthoDB" id="9785438at2"/>
<organism evidence="1 2">
    <name type="scientific">Pseudoluteimonas lycopersici</name>
    <dbReference type="NCBI Taxonomy" id="1324796"/>
    <lineage>
        <taxon>Bacteria</taxon>
        <taxon>Pseudomonadati</taxon>
        <taxon>Pseudomonadota</taxon>
        <taxon>Gammaproteobacteria</taxon>
        <taxon>Lysobacterales</taxon>
        <taxon>Lysobacteraceae</taxon>
        <taxon>Pseudoluteimonas</taxon>
    </lineage>
</organism>
<dbReference type="Proteomes" id="UP000315891">
    <property type="component" value="Chromosome"/>
</dbReference>
<evidence type="ECO:0000313" key="2">
    <source>
        <dbReference type="Proteomes" id="UP000315891"/>
    </source>
</evidence>
<dbReference type="GO" id="GO:0015035">
    <property type="term" value="F:protein-disulfide reductase activity"/>
    <property type="evidence" value="ECO:0007669"/>
    <property type="project" value="InterPro"/>
</dbReference>
<name>A0A516V8L5_9GAMM</name>
<dbReference type="PANTHER" id="PTHR33639">
    <property type="entry name" value="THIOL-DISULFIDE OXIDOREDUCTASE DCC"/>
    <property type="match status" value="1"/>
</dbReference>
<reference evidence="1 2" key="1">
    <citation type="submission" date="2019-07" db="EMBL/GenBank/DDBJ databases">
        <title>Lysobacter weifangensis sp. nov., isolated from bensulfuron-methyl contaminated farmland soil.</title>
        <authorList>
            <person name="Zhao H."/>
        </authorList>
    </citation>
    <scope>NUCLEOTIDE SEQUENCE [LARGE SCALE GENOMIC DNA]</scope>
    <source>
        <strain evidence="1 2">CC-Bw-6</strain>
    </source>
</reference>
<proteinExistence type="predicted"/>
<gene>
    <name evidence="1" type="ORF">FNZ56_11910</name>
</gene>
<evidence type="ECO:0000313" key="1">
    <source>
        <dbReference type="EMBL" id="QDQ74856.1"/>
    </source>
</evidence>
<dbReference type="PANTHER" id="PTHR33639:SF2">
    <property type="entry name" value="DUF393 DOMAIN-CONTAINING PROTEIN"/>
    <property type="match status" value="1"/>
</dbReference>
<accession>A0A516V8L5</accession>
<protein>
    <submittedName>
        <fullName evidence="1">Thiol-disulfide oxidoreductase DCC family protein</fullName>
    </submittedName>
</protein>